<dbReference type="FunFam" id="3.40.30.10:FF:000007">
    <property type="entry name" value="Thioredoxin-dependent thiol peroxidase"/>
    <property type="match status" value="1"/>
</dbReference>
<dbReference type="GO" id="GO:0045454">
    <property type="term" value="P:cell redox homeostasis"/>
    <property type="evidence" value="ECO:0007669"/>
    <property type="project" value="TreeGrafter"/>
</dbReference>
<feature type="active site" description="Cysteine sulfenic acid (-SOH) intermediate; for peroxidase activity" evidence="13">
    <location>
        <position position="54"/>
    </location>
</feature>
<dbReference type="PANTHER" id="PTHR42801:SF4">
    <property type="entry name" value="AHPC_TSA FAMILY PROTEIN"/>
    <property type="match status" value="1"/>
</dbReference>
<evidence type="ECO:0000256" key="7">
    <source>
        <dbReference type="ARBA" id="ARBA00023157"/>
    </source>
</evidence>
<comment type="similarity">
    <text evidence="10">Belongs to the peroxiredoxin family. BCP/PrxQ subfamily.</text>
</comment>
<dbReference type="InterPro" id="IPR013766">
    <property type="entry name" value="Thioredoxin_domain"/>
</dbReference>
<reference evidence="15 16" key="1">
    <citation type="submission" date="2010-12" db="EMBL/GenBank/DDBJ databases">
        <authorList>
            <person name="Muzny D."/>
            <person name="Qin X."/>
            <person name="Deng J."/>
            <person name="Jiang H."/>
            <person name="Liu Y."/>
            <person name="Qu J."/>
            <person name="Song X.-Z."/>
            <person name="Zhang L."/>
            <person name="Thornton R."/>
            <person name="Coyle M."/>
            <person name="Francisco L."/>
            <person name="Jackson L."/>
            <person name="Javaid M."/>
            <person name="Korchina V."/>
            <person name="Kovar C."/>
            <person name="Mata R."/>
            <person name="Mathew T."/>
            <person name="Ngo R."/>
            <person name="Nguyen L."/>
            <person name="Nguyen N."/>
            <person name="Okwuonu G."/>
            <person name="Ongeri F."/>
            <person name="Pham C."/>
            <person name="Simmons D."/>
            <person name="Wilczek-Boney K."/>
            <person name="Hale W."/>
            <person name="Jakkamsetti A."/>
            <person name="Pham P."/>
            <person name="Ruth R."/>
            <person name="San Lucas F."/>
            <person name="Warren J."/>
            <person name="Zhang J."/>
            <person name="Zhao Z."/>
            <person name="Zhou C."/>
            <person name="Zhu D."/>
            <person name="Lee S."/>
            <person name="Bess C."/>
            <person name="Blankenburg K."/>
            <person name="Forbes L."/>
            <person name="Fu Q."/>
            <person name="Gubbala S."/>
            <person name="Hirani K."/>
            <person name="Jayaseelan J.C."/>
            <person name="Lara F."/>
            <person name="Munidasa M."/>
            <person name="Palculict T."/>
            <person name="Patil S."/>
            <person name="Pu L.-L."/>
            <person name="Saada N."/>
            <person name="Tang L."/>
            <person name="Weissenberger G."/>
            <person name="Zhu Y."/>
            <person name="Hemphill L."/>
            <person name="Shang Y."/>
            <person name="Youmans B."/>
            <person name="Ayvaz T."/>
            <person name="Ross M."/>
            <person name="Santibanez J."/>
            <person name="Aqrawi P."/>
            <person name="Gross S."/>
            <person name="Joshi V."/>
            <person name="Fowler G."/>
            <person name="Nazareth L."/>
            <person name="Reid J."/>
            <person name="Worley K."/>
            <person name="Petrosino J."/>
            <person name="Highlander S."/>
            <person name="Gibbs R."/>
        </authorList>
    </citation>
    <scope>NUCLEOTIDE SEQUENCE [LARGE SCALE GENOMIC DNA]</scope>
    <source>
        <strain evidence="15 16">ATCC 51599</strain>
    </source>
</reference>
<evidence type="ECO:0000256" key="2">
    <source>
        <dbReference type="ARBA" id="ARBA00011245"/>
    </source>
</evidence>
<keyword evidence="16" id="KW-1185">Reference proteome</keyword>
<dbReference type="PIRSF" id="PIRSF000239">
    <property type="entry name" value="AHPC"/>
    <property type="match status" value="1"/>
</dbReference>
<evidence type="ECO:0000256" key="6">
    <source>
        <dbReference type="ARBA" id="ARBA00023002"/>
    </source>
</evidence>
<evidence type="ECO:0000256" key="13">
    <source>
        <dbReference type="PIRSR" id="PIRSR000239-1"/>
    </source>
</evidence>
<keyword evidence="5" id="KW-0049">Antioxidant</keyword>
<evidence type="ECO:0000256" key="11">
    <source>
        <dbReference type="ARBA" id="ARBA00042639"/>
    </source>
</evidence>
<evidence type="ECO:0000256" key="12">
    <source>
        <dbReference type="ARBA" id="ARBA00049091"/>
    </source>
</evidence>
<dbReference type="RefSeq" id="WP_005672396.1">
    <property type="nucleotide sequence ID" value="NZ_CP146288.1"/>
</dbReference>
<name>E7RU18_9BURK</name>
<accession>E7RU18</accession>
<comment type="catalytic activity">
    <reaction evidence="12">
        <text>a hydroperoxide + [thioredoxin]-dithiol = an alcohol + [thioredoxin]-disulfide + H2O</text>
        <dbReference type="Rhea" id="RHEA:62620"/>
        <dbReference type="Rhea" id="RHEA-COMP:10698"/>
        <dbReference type="Rhea" id="RHEA-COMP:10700"/>
        <dbReference type="ChEBI" id="CHEBI:15377"/>
        <dbReference type="ChEBI" id="CHEBI:29950"/>
        <dbReference type="ChEBI" id="CHEBI:30879"/>
        <dbReference type="ChEBI" id="CHEBI:35924"/>
        <dbReference type="ChEBI" id="CHEBI:50058"/>
        <dbReference type="EC" id="1.11.1.24"/>
    </reaction>
</comment>
<evidence type="ECO:0000313" key="15">
    <source>
        <dbReference type="EMBL" id="EFV96254.1"/>
    </source>
</evidence>
<gene>
    <name evidence="15" type="ORF">HMPREF0551_0437</name>
</gene>
<dbReference type="GO" id="GO:0034599">
    <property type="term" value="P:cellular response to oxidative stress"/>
    <property type="evidence" value="ECO:0007669"/>
    <property type="project" value="TreeGrafter"/>
</dbReference>
<comment type="subunit">
    <text evidence="2">Monomer.</text>
</comment>
<evidence type="ECO:0000256" key="8">
    <source>
        <dbReference type="ARBA" id="ARBA00023284"/>
    </source>
</evidence>
<keyword evidence="7" id="KW-1015">Disulfide bond</keyword>
<dbReference type="Proteomes" id="UP000011021">
    <property type="component" value="Unassembled WGS sequence"/>
</dbReference>
<evidence type="ECO:0000256" key="1">
    <source>
        <dbReference type="ARBA" id="ARBA00003330"/>
    </source>
</evidence>
<dbReference type="SUPFAM" id="SSF52833">
    <property type="entry name" value="Thioredoxin-like"/>
    <property type="match status" value="1"/>
</dbReference>
<dbReference type="InterPro" id="IPR000866">
    <property type="entry name" value="AhpC/TSA"/>
</dbReference>
<protein>
    <recommendedName>
        <fullName evidence="3">thioredoxin-dependent peroxiredoxin</fullName>
        <ecNumber evidence="3">1.11.1.24</ecNumber>
    </recommendedName>
    <alternativeName>
        <fullName evidence="9">Thioredoxin peroxidase</fullName>
    </alternativeName>
    <alternativeName>
        <fullName evidence="11">Thioredoxin-dependent peroxiredoxin Bcp</fullName>
    </alternativeName>
</protein>
<evidence type="ECO:0000256" key="3">
    <source>
        <dbReference type="ARBA" id="ARBA00013017"/>
    </source>
</evidence>
<feature type="domain" description="Thioredoxin" evidence="14">
    <location>
        <begin position="13"/>
        <end position="165"/>
    </location>
</feature>
<dbReference type="AlphaFoldDB" id="E7RU18"/>
<dbReference type="GO" id="GO:0005737">
    <property type="term" value="C:cytoplasm"/>
    <property type="evidence" value="ECO:0007669"/>
    <property type="project" value="TreeGrafter"/>
</dbReference>
<evidence type="ECO:0000256" key="4">
    <source>
        <dbReference type="ARBA" id="ARBA00022559"/>
    </source>
</evidence>
<dbReference type="PANTHER" id="PTHR42801">
    <property type="entry name" value="THIOREDOXIN-DEPENDENT PEROXIDE REDUCTASE"/>
    <property type="match status" value="1"/>
</dbReference>
<evidence type="ECO:0000259" key="14">
    <source>
        <dbReference type="PROSITE" id="PS51352"/>
    </source>
</evidence>
<evidence type="ECO:0000313" key="16">
    <source>
        <dbReference type="Proteomes" id="UP000011021"/>
    </source>
</evidence>
<dbReference type="PROSITE" id="PS51352">
    <property type="entry name" value="THIOREDOXIN_2"/>
    <property type="match status" value="1"/>
</dbReference>
<keyword evidence="8" id="KW-0676">Redox-active center</keyword>
<evidence type="ECO:0000256" key="5">
    <source>
        <dbReference type="ARBA" id="ARBA00022862"/>
    </source>
</evidence>
<dbReference type="STRING" id="887898.HMPREF0551_0437"/>
<dbReference type="Pfam" id="PF00578">
    <property type="entry name" value="AhpC-TSA"/>
    <property type="match status" value="1"/>
</dbReference>
<dbReference type="eggNOG" id="COG1225">
    <property type="taxonomic scope" value="Bacteria"/>
</dbReference>
<keyword evidence="6 15" id="KW-0560">Oxidoreductase</keyword>
<dbReference type="GO" id="GO:0008379">
    <property type="term" value="F:thioredoxin peroxidase activity"/>
    <property type="evidence" value="ECO:0007669"/>
    <property type="project" value="TreeGrafter"/>
</dbReference>
<comment type="caution">
    <text evidence="15">The sequence shown here is derived from an EMBL/GenBank/DDBJ whole genome shotgun (WGS) entry which is preliminary data.</text>
</comment>
<dbReference type="InterPro" id="IPR024706">
    <property type="entry name" value="Peroxiredoxin_AhpC-typ"/>
</dbReference>
<evidence type="ECO:0000256" key="10">
    <source>
        <dbReference type="ARBA" id="ARBA00038489"/>
    </source>
</evidence>
<dbReference type="EC" id="1.11.1.24" evidence="3"/>
<dbReference type="InterPro" id="IPR050924">
    <property type="entry name" value="Peroxiredoxin_BCP/PrxQ"/>
</dbReference>
<dbReference type="EMBL" id="AEQP01000001">
    <property type="protein sequence ID" value="EFV96254.1"/>
    <property type="molecule type" value="Genomic_DNA"/>
</dbReference>
<sequence>MQTSSAPAHAPVLKIGQKVPDFTAETTAGPLNFNELNGRMVVLYFYPKDSTPGCTNEASDFAAAWQDFLTAGAEVYGISRDSLKSHANFRQKLELPFALVSDPDEALCTLFDVIRLKNMYGKQVRGIERSTFLINRAGVLVKEWRKVKVPGHVAEVLAAVRELHDSPSHAF</sequence>
<keyword evidence="4 15" id="KW-0575">Peroxidase</keyword>
<dbReference type="Gene3D" id="3.40.30.10">
    <property type="entry name" value="Glutaredoxin"/>
    <property type="match status" value="1"/>
</dbReference>
<proteinExistence type="inferred from homology"/>
<evidence type="ECO:0000256" key="9">
    <source>
        <dbReference type="ARBA" id="ARBA00032824"/>
    </source>
</evidence>
<dbReference type="CDD" id="cd03017">
    <property type="entry name" value="PRX_BCP"/>
    <property type="match status" value="1"/>
</dbReference>
<organism evidence="15 16">
    <name type="scientific">Lautropia mirabilis ATCC 51599</name>
    <dbReference type="NCBI Taxonomy" id="887898"/>
    <lineage>
        <taxon>Bacteria</taxon>
        <taxon>Pseudomonadati</taxon>
        <taxon>Pseudomonadota</taxon>
        <taxon>Betaproteobacteria</taxon>
        <taxon>Burkholderiales</taxon>
        <taxon>Burkholderiaceae</taxon>
        <taxon>Lautropia</taxon>
    </lineage>
</organism>
<dbReference type="InterPro" id="IPR036249">
    <property type="entry name" value="Thioredoxin-like_sf"/>
</dbReference>
<dbReference type="HOGENOM" id="CLU_042529_14_1_4"/>
<comment type="function">
    <text evidence="1">Thiol-specific peroxidase that catalyzes the reduction of hydrogen peroxide and organic hydroperoxides to water and alcohols, respectively. Plays a role in cell protection against oxidative stress by detoxifying peroxides and as sensor of hydrogen peroxide-mediated signaling events.</text>
</comment>